<dbReference type="EMBL" id="GGYP01002968">
    <property type="protein sequence ID" value="MDE47739.1"/>
    <property type="molecule type" value="Transcribed_RNA"/>
</dbReference>
<dbReference type="InterPro" id="IPR039128">
    <property type="entry name" value="TRIP4-like"/>
</dbReference>
<name>A0A6G1SBJ0_9ACAR</name>
<dbReference type="PANTHER" id="PTHR12963:SF4">
    <property type="entry name" value="ACTIVATING SIGNAL COINTEGRATOR 1"/>
    <property type="match status" value="1"/>
</dbReference>
<feature type="region of interest" description="Disordered" evidence="1">
    <location>
        <begin position="208"/>
        <end position="243"/>
    </location>
</feature>
<proteinExistence type="predicted"/>
<dbReference type="GO" id="GO:0045893">
    <property type="term" value="P:positive regulation of DNA-templated transcription"/>
    <property type="evidence" value="ECO:0007669"/>
    <property type="project" value="TreeGrafter"/>
</dbReference>
<reference evidence="3" key="1">
    <citation type="submission" date="2018-10" db="EMBL/GenBank/DDBJ databases">
        <title>Transcriptome assembly of Aceria tosichella (Wheat curl mite) Type 2.</title>
        <authorList>
            <person name="Scully E.D."/>
            <person name="Geib S.M."/>
            <person name="Palmer N.A."/>
            <person name="Gupta A.K."/>
            <person name="Sarath G."/>
            <person name="Tatineni S."/>
        </authorList>
    </citation>
    <scope>NUCLEOTIDE SEQUENCE</scope>
    <source>
        <strain evidence="3">LincolnNE</strain>
    </source>
</reference>
<sequence length="243" mass="27967">MPVTFGAEIKEGKVYRGKRKTEDEDEKRAFVELQSLLNTKNRRSCDCEAQIHDLLENCLNCGRLTCVSEGPGKCFFCGNLVVDQAQRERLKKYIDLSYSYPTVGEQRAKQAAESNIKIIDNQFDQFAIENQRHLREQDKQKLKDTLEELQSKRYQTKLVLNVDLDNLEAGTSTAPLLDDYTKEMQKLQISRPAEHVPNGPTLVEVLNKKAIEDRGSNVQSKPNDKNKTRNRRQRKQPPNNDNK</sequence>
<dbReference type="InterPro" id="IPR009349">
    <property type="entry name" value="TRIP4/RQT4_C2HC5_Znf"/>
</dbReference>
<evidence type="ECO:0000313" key="3">
    <source>
        <dbReference type="EMBL" id="MDE47739.1"/>
    </source>
</evidence>
<dbReference type="Pfam" id="PF06221">
    <property type="entry name" value="zf-C2HC5"/>
    <property type="match status" value="1"/>
</dbReference>
<evidence type="ECO:0000259" key="2">
    <source>
        <dbReference type="Pfam" id="PF06221"/>
    </source>
</evidence>
<dbReference type="GO" id="GO:0008270">
    <property type="term" value="F:zinc ion binding"/>
    <property type="evidence" value="ECO:0007669"/>
    <property type="project" value="InterPro"/>
</dbReference>
<dbReference type="GO" id="GO:0005634">
    <property type="term" value="C:nucleus"/>
    <property type="evidence" value="ECO:0007669"/>
    <property type="project" value="InterPro"/>
</dbReference>
<accession>A0A6G1SBJ0</accession>
<gene>
    <name evidence="3" type="primary">Trip4</name>
    <name evidence="3" type="ORF">g.12958</name>
</gene>
<dbReference type="GO" id="GO:0072344">
    <property type="term" value="P:rescue of stalled ribosome"/>
    <property type="evidence" value="ECO:0007669"/>
    <property type="project" value="InterPro"/>
</dbReference>
<dbReference type="GO" id="GO:0180022">
    <property type="term" value="C:RQC-trigger complex"/>
    <property type="evidence" value="ECO:0007669"/>
    <property type="project" value="InterPro"/>
</dbReference>
<feature type="domain" description="TRIP4/RQT4 C2HC5-type zinc finger" evidence="2">
    <location>
        <begin position="42"/>
        <end position="90"/>
    </location>
</feature>
<organism evidence="3">
    <name type="scientific">Aceria tosichella</name>
    <name type="common">wheat curl mite</name>
    <dbReference type="NCBI Taxonomy" id="561515"/>
    <lineage>
        <taxon>Eukaryota</taxon>
        <taxon>Metazoa</taxon>
        <taxon>Ecdysozoa</taxon>
        <taxon>Arthropoda</taxon>
        <taxon>Chelicerata</taxon>
        <taxon>Arachnida</taxon>
        <taxon>Acari</taxon>
        <taxon>Acariformes</taxon>
        <taxon>Trombidiformes</taxon>
        <taxon>Prostigmata</taxon>
        <taxon>Eupodina</taxon>
        <taxon>Eriophyoidea</taxon>
        <taxon>Eriophyidae</taxon>
        <taxon>Eriophyinae</taxon>
        <taxon>Aceriini</taxon>
        <taxon>Aceria</taxon>
    </lineage>
</organism>
<evidence type="ECO:0000256" key="1">
    <source>
        <dbReference type="SAM" id="MobiDB-lite"/>
    </source>
</evidence>
<protein>
    <submittedName>
        <fullName evidence="3">Activating signal cointegrator 1</fullName>
    </submittedName>
</protein>
<dbReference type="AlphaFoldDB" id="A0A6G1SBJ0"/>
<dbReference type="PANTHER" id="PTHR12963">
    <property type="entry name" value="THYROID RECEPTOR INTERACTING PROTEIN RELATED"/>
    <property type="match status" value="1"/>
</dbReference>